<evidence type="ECO:0000313" key="1">
    <source>
        <dbReference type="EMBL" id="KAI3799118.1"/>
    </source>
</evidence>
<comment type="caution">
    <text evidence="1">The sequence shown here is derived from an EMBL/GenBank/DDBJ whole genome shotgun (WGS) entry which is preliminary data.</text>
</comment>
<accession>A0ACB9HT07</accession>
<evidence type="ECO:0000313" key="2">
    <source>
        <dbReference type="Proteomes" id="UP001056120"/>
    </source>
</evidence>
<dbReference type="Proteomes" id="UP001056120">
    <property type="component" value="Linkage Group LG11"/>
</dbReference>
<proteinExistence type="predicted"/>
<protein>
    <submittedName>
        <fullName evidence="1">Uncharacterized protein</fullName>
    </submittedName>
</protein>
<keyword evidence="2" id="KW-1185">Reference proteome</keyword>
<sequence length="252" mass="28554">MMLTLCREEKDWLKAKIVWRKMKDNNCVENSARYCLLVTTFLAFCQYRWDFALSAFRGMIKRKENPNIIIFNALIYSLGNNGQVDLAFKVHDCIKPLSHIIHMERVIGDPICFSKRCCTSAFLKGPTRDPICTQLRSPAALALSVCNVLNQMSSWVSPNAQSYNVTVQGFCLREKTESATKLYQEMSELGLSADHKTWAMMLQFLPRSYTQSTQSDACSPLPVAISGEDNCLPCHLCEFLQSNRSENAIVKA</sequence>
<dbReference type="EMBL" id="CM042028">
    <property type="protein sequence ID" value="KAI3799118.1"/>
    <property type="molecule type" value="Genomic_DNA"/>
</dbReference>
<organism evidence="1 2">
    <name type="scientific">Smallanthus sonchifolius</name>
    <dbReference type="NCBI Taxonomy" id="185202"/>
    <lineage>
        <taxon>Eukaryota</taxon>
        <taxon>Viridiplantae</taxon>
        <taxon>Streptophyta</taxon>
        <taxon>Embryophyta</taxon>
        <taxon>Tracheophyta</taxon>
        <taxon>Spermatophyta</taxon>
        <taxon>Magnoliopsida</taxon>
        <taxon>eudicotyledons</taxon>
        <taxon>Gunneridae</taxon>
        <taxon>Pentapetalae</taxon>
        <taxon>asterids</taxon>
        <taxon>campanulids</taxon>
        <taxon>Asterales</taxon>
        <taxon>Asteraceae</taxon>
        <taxon>Asteroideae</taxon>
        <taxon>Heliantheae alliance</taxon>
        <taxon>Millerieae</taxon>
        <taxon>Smallanthus</taxon>
    </lineage>
</organism>
<reference evidence="1 2" key="2">
    <citation type="journal article" date="2022" name="Mol. Ecol. Resour.">
        <title>The genomes of chicory, endive, great burdock and yacon provide insights into Asteraceae paleo-polyploidization history and plant inulin production.</title>
        <authorList>
            <person name="Fan W."/>
            <person name="Wang S."/>
            <person name="Wang H."/>
            <person name="Wang A."/>
            <person name="Jiang F."/>
            <person name="Liu H."/>
            <person name="Zhao H."/>
            <person name="Xu D."/>
            <person name="Zhang Y."/>
        </authorList>
    </citation>
    <scope>NUCLEOTIDE SEQUENCE [LARGE SCALE GENOMIC DNA]</scope>
    <source>
        <strain evidence="2">cv. Yunnan</strain>
        <tissue evidence="1">Leaves</tissue>
    </source>
</reference>
<reference evidence="2" key="1">
    <citation type="journal article" date="2022" name="Mol. Ecol. Resour.">
        <title>The genomes of chicory, endive, great burdock and yacon provide insights into Asteraceae palaeo-polyploidization history and plant inulin production.</title>
        <authorList>
            <person name="Fan W."/>
            <person name="Wang S."/>
            <person name="Wang H."/>
            <person name="Wang A."/>
            <person name="Jiang F."/>
            <person name="Liu H."/>
            <person name="Zhao H."/>
            <person name="Xu D."/>
            <person name="Zhang Y."/>
        </authorList>
    </citation>
    <scope>NUCLEOTIDE SEQUENCE [LARGE SCALE GENOMIC DNA]</scope>
    <source>
        <strain evidence="2">cv. Yunnan</strain>
    </source>
</reference>
<gene>
    <name evidence="1" type="ORF">L1987_34408</name>
</gene>
<name>A0ACB9HT07_9ASTR</name>